<dbReference type="EMBL" id="UGGT01000001">
    <property type="protein sequence ID" value="STO20422.1"/>
    <property type="molecule type" value="Genomic_DNA"/>
</dbReference>
<dbReference type="AlphaFoldDB" id="A0A377G6H9"/>
<dbReference type="GeneID" id="93292887"/>
<proteinExistence type="predicted"/>
<protein>
    <submittedName>
        <fullName evidence="2">Uncharacterized protein</fullName>
    </submittedName>
</protein>
<name>A0A377G6H9_9GAMM</name>
<evidence type="ECO:0000256" key="1">
    <source>
        <dbReference type="SAM" id="MobiDB-lite"/>
    </source>
</evidence>
<feature type="region of interest" description="Disordered" evidence="1">
    <location>
        <begin position="1"/>
        <end position="45"/>
    </location>
</feature>
<feature type="compositionally biased region" description="Basic and acidic residues" evidence="1">
    <location>
        <begin position="1"/>
        <end position="25"/>
    </location>
</feature>
<dbReference type="STRING" id="1094715.GCA_000236165_01945"/>
<keyword evidence="3" id="KW-1185">Reference proteome</keyword>
<dbReference type="Proteomes" id="UP000254554">
    <property type="component" value="Unassembled WGS sequence"/>
</dbReference>
<reference evidence="2 3" key="1">
    <citation type="submission" date="2018-06" db="EMBL/GenBank/DDBJ databases">
        <authorList>
            <consortium name="Pathogen Informatics"/>
            <person name="Doyle S."/>
        </authorList>
    </citation>
    <scope>NUCLEOTIDE SEQUENCE [LARGE SCALE GENOMIC DNA]</scope>
    <source>
        <strain evidence="2 3">NCTC11370</strain>
    </source>
</reference>
<sequence>MKSIKELFKKKSTHKKSDASNKEKAGTSQEEVVHNKPLFSPAHSANEMSSNARMNDLSQVGKTKALGYMPLDEIRSAGFDPFHVSVFLKKQGLKTFVIPVPSYEELYAYNPDKNKYIRIADKTEYKVIPKGGFLSIRSGALVAYDEEAVNSFLKKNEELIREENNKELDPENHWPLEAEGFVNMVFRKKAESIKMNYLVQQIFEEMPGPTPSNTSTK</sequence>
<organism evidence="2 3">
    <name type="scientific">Fluoribacter dumoffii</name>
    <dbReference type="NCBI Taxonomy" id="463"/>
    <lineage>
        <taxon>Bacteria</taxon>
        <taxon>Pseudomonadati</taxon>
        <taxon>Pseudomonadota</taxon>
        <taxon>Gammaproteobacteria</taxon>
        <taxon>Legionellales</taxon>
        <taxon>Legionellaceae</taxon>
        <taxon>Fluoribacter</taxon>
    </lineage>
</organism>
<dbReference type="RefSeq" id="WP_010652631.1">
    <property type="nucleotide sequence ID" value="NZ_JAPHOO010000002.1"/>
</dbReference>
<evidence type="ECO:0000313" key="2">
    <source>
        <dbReference type="EMBL" id="STO20422.1"/>
    </source>
</evidence>
<accession>A0A377G6H9</accession>
<gene>
    <name evidence="2" type="ORF">NCTC11370_00476</name>
</gene>
<dbReference type="OrthoDB" id="5653457at2"/>
<evidence type="ECO:0000313" key="3">
    <source>
        <dbReference type="Proteomes" id="UP000254554"/>
    </source>
</evidence>